<dbReference type="GO" id="GO:0065002">
    <property type="term" value="P:intracellular protein transmembrane transport"/>
    <property type="evidence" value="ECO:0007669"/>
    <property type="project" value="TreeGrafter"/>
</dbReference>
<proteinExistence type="inferred from homology"/>
<feature type="transmembrane region" description="Helical" evidence="6">
    <location>
        <begin position="207"/>
        <end position="229"/>
    </location>
</feature>
<protein>
    <submittedName>
        <fullName evidence="7">SecY-independent transporter protein</fullName>
    </submittedName>
</protein>
<feature type="transmembrane region" description="Helical" evidence="6">
    <location>
        <begin position="148"/>
        <end position="173"/>
    </location>
</feature>
<dbReference type="GO" id="GO:0009977">
    <property type="term" value="F:proton motive force dependent protein transmembrane transporter activity"/>
    <property type="evidence" value="ECO:0007669"/>
    <property type="project" value="TreeGrafter"/>
</dbReference>
<evidence type="ECO:0000256" key="2">
    <source>
        <dbReference type="ARBA" id="ARBA00008882"/>
    </source>
</evidence>
<name>A0A0F6XQX9_9CHLO</name>
<reference evidence="7" key="1">
    <citation type="journal article" date="2015" name="BMC Genomics">
        <title>The complete mitochondrial genome sequence of the green microalga Lobosphaera (Parietochloris) incisa reveals a new type of palindromic repetitive repeat.</title>
        <authorList>
            <person name="Tourasse N.J."/>
            <person name="Shtaida N."/>
            <person name="Khozin-Goldberg I."/>
            <person name="Boussiba S."/>
            <person name="Vallon O."/>
        </authorList>
    </citation>
    <scope>NUCLEOTIDE SEQUENCE</scope>
    <source>
        <strain evidence="7">SAG 2468</strain>
    </source>
</reference>
<evidence type="ECO:0000313" key="7">
    <source>
        <dbReference type="EMBL" id="AKF78657.1"/>
    </source>
</evidence>
<organism evidence="7">
    <name type="scientific">Lobosphaera incisa</name>
    <dbReference type="NCBI Taxonomy" id="312850"/>
    <lineage>
        <taxon>Eukaryota</taxon>
        <taxon>Viridiplantae</taxon>
        <taxon>Chlorophyta</taxon>
        <taxon>core chlorophytes</taxon>
        <taxon>Trebouxiophyceae</taxon>
        <taxon>Trebouxiales</taxon>
        <taxon>Trebouxiaceae</taxon>
        <taxon>Lobosphaera</taxon>
    </lineage>
</organism>
<dbReference type="GeneID" id="24284967"/>
<evidence type="ECO:0000256" key="1">
    <source>
        <dbReference type="ARBA" id="ARBA00004141"/>
    </source>
</evidence>
<keyword evidence="3 6" id="KW-0812">Transmembrane</keyword>
<evidence type="ECO:0000256" key="5">
    <source>
        <dbReference type="ARBA" id="ARBA00023136"/>
    </source>
</evidence>
<geneLocation type="mitochondrion" evidence="7"/>
<dbReference type="PANTHER" id="PTHR30371">
    <property type="entry name" value="SEC-INDEPENDENT PROTEIN TRANSLOCASE PROTEIN TATC"/>
    <property type="match status" value="1"/>
</dbReference>
<evidence type="ECO:0000256" key="4">
    <source>
        <dbReference type="ARBA" id="ARBA00022989"/>
    </source>
</evidence>
<sequence length="244" mass="29414">MTIFNYFTEIRFRIFYSLFSFIFLYFTCYYFSVELIYLFVKPFLNYENKFIFINLTEAFYTTLKLCWVVSITTIIPLFFYQIWCFIIPSFFYHEKKQMELLLYFLILILIGSCILFYSIFPVLCDFLLGYQIKNNLVSLQLQPRISSLLTVCFTLFFTLFFFLQTPLFFYILFYYKILLPQTVSIGRKYFMLFALLFSAFISPPDILAQSFLFFSFFLVFEISLWFGFLQKNSEAVEFISAGLK</sequence>
<dbReference type="Pfam" id="PF00902">
    <property type="entry name" value="TatC"/>
    <property type="match status" value="1"/>
</dbReference>
<dbReference type="GO" id="GO:0033281">
    <property type="term" value="C:TAT protein transport complex"/>
    <property type="evidence" value="ECO:0007669"/>
    <property type="project" value="TreeGrafter"/>
</dbReference>
<comment type="subcellular location">
    <subcellularLocation>
        <location evidence="1">Membrane</location>
        <topology evidence="1">Multi-pass membrane protein</topology>
    </subcellularLocation>
</comment>
<dbReference type="GO" id="GO:0043953">
    <property type="term" value="P:protein transport by the Tat complex"/>
    <property type="evidence" value="ECO:0007669"/>
    <property type="project" value="TreeGrafter"/>
</dbReference>
<dbReference type="AlphaFoldDB" id="A0A0F6XQX9"/>
<keyword evidence="7" id="KW-0496">Mitochondrion</keyword>
<evidence type="ECO:0000256" key="3">
    <source>
        <dbReference type="ARBA" id="ARBA00022692"/>
    </source>
</evidence>
<dbReference type="InterPro" id="IPR002033">
    <property type="entry name" value="TatC"/>
</dbReference>
<dbReference type="PRINTS" id="PR01840">
    <property type="entry name" value="TATCFAMILY"/>
</dbReference>
<comment type="similarity">
    <text evidence="2">Belongs to the TatC family.</text>
</comment>
<feature type="transmembrane region" description="Helical" evidence="6">
    <location>
        <begin position="185"/>
        <end position="201"/>
    </location>
</feature>
<keyword evidence="4 6" id="KW-1133">Transmembrane helix</keyword>
<feature type="transmembrane region" description="Helical" evidence="6">
    <location>
        <begin position="67"/>
        <end position="88"/>
    </location>
</feature>
<dbReference type="RefSeq" id="YP_009138099.1">
    <property type="nucleotide sequence ID" value="NC_027060.1"/>
</dbReference>
<dbReference type="EMBL" id="KP902678">
    <property type="protein sequence ID" value="AKF78657.1"/>
    <property type="molecule type" value="Genomic_DNA"/>
</dbReference>
<gene>
    <name evidence="7" type="primary">tatC</name>
    <name evidence="7" type="ORF">LOBIN_mt032</name>
</gene>
<feature type="transmembrane region" description="Helical" evidence="6">
    <location>
        <begin position="100"/>
        <end position="128"/>
    </location>
</feature>
<dbReference type="PANTHER" id="PTHR30371:SF0">
    <property type="entry name" value="SEC-INDEPENDENT PROTEIN TRANSLOCASE PROTEIN TATC, CHLOROPLASTIC-RELATED"/>
    <property type="match status" value="1"/>
</dbReference>
<accession>A0A0F6XQX9</accession>
<keyword evidence="5 6" id="KW-0472">Membrane</keyword>
<evidence type="ECO:0000256" key="6">
    <source>
        <dbReference type="SAM" id="Phobius"/>
    </source>
</evidence>
<feature type="transmembrane region" description="Helical" evidence="6">
    <location>
        <begin position="12"/>
        <end position="40"/>
    </location>
</feature>